<name>A0A0N4W2D2_HAEPC</name>
<reference evidence="1 2" key="2">
    <citation type="submission" date="2018-11" db="EMBL/GenBank/DDBJ databases">
        <authorList>
            <consortium name="Pathogen Informatics"/>
        </authorList>
    </citation>
    <scope>NUCLEOTIDE SEQUENCE [LARGE SCALE GENOMIC DNA]</scope>
    <source>
        <strain evidence="1 2">MHpl1</strain>
    </source>
</reference>
<evidence type="ECO:0000313" key="3">
    <source>
        <dbReference type="WBParaSite" id="HPLM_0000387601-mRNA-1"/>
    </source>
</evidence>
<dbReference type="STRING" id="6290.A0A0N4W2D2"/>
<dbReference type="Proteomes" id="UP000268014">
    <property type="component" value="Unassembled WGS sequence"/>
</dbReference>
<proteinExistence type="predicted"/>
<dbReference type="EMBL" id="UZAF01016154">
    <property type="protein sequence ID" value="VDO21874.1"/>
    <property type="molecule type" value="Genomic_DNA"/>
</dbReference>
<accession>A0A0N4W2D2</accession>
<dbReference type="WBParaSite" id="HPLM_0000387601-mRNA-1">
    <property type="protein sequence ID" value="HPLM_0000387601-mRNA-1"/>
    <property type="gene ID" value="HPLM_0000387601"/>
</dbReference>
<keyword evidence="2" id="KW-1185">Reference proteome</keyword>
<dbReference type="OrthoDB" id="3176171at2759"/>
<dbReference type="AlphaFoldDB" id="A0A0N4W2D2"/>
<sequence>MFYYHFRRQGRIVPVRPGTGGQYRVVTRTATVEGHSKAVLSVAATDELLLSGSKDEKALMLLTELAVLQCVS</sequence>
<reference evidence="3" key="1">
    <citation type="submission" date="2017-02" db="UniProtKB">
        <authorList>
            <consortium name="WormBaseParasite"/>
        </authorList>
    </citation>
    <scope>IDENTIFICATION</scope>
</reference>
<organism evidence="3">
    <name type="scientific">Haemonchus placei</name>
    <name type="common">Barber's pole worm</name>
    <dbReference type="NCBI Taxonomy" id="6290"/>
    <lineage>
        <taxon>Eukaryota</taxon>
        <taxon>Metazoa</taxon>
        <taxon>Ecdysozoa</taxon>
        <taxon>Nematoda</taxon>
        <taxon>Chromadorea</taxon>
        <taxon>Rhabditida</taxon>
        <taxon>Rhabditina</taxon>
        <taxon>Rhabditomorpha</taxon>
        <taxon>Strongyloidea</taxon>
        <taxon>Trichostrongylidae</taxon>
        <taxon>Haemonchus</taxon>
    </lineage>
</organism>
<evidence type="ECO:0000313" key="2">
    <source>
        <dbReference type="Proteomes" id="UP000268014"/>
    </source>
</evidence>
<evidence type="ECO:0000313" key="1">
    <source>
        <dbReference type="EMBL" id="VDO21874.1"/>
    </source>
</evidence>
<protein>
    <submittedName>
        <fullName evidence="3">Profilin</fullName>
    </submittedName>
</protein>
<gene>
    <name evidence="1" type="ORF">HPLM_LOCUS3868</name>
</gene>